<dbReference type="InterPro" id="IPR052449">
    <property type="entry name" value="STYX-Interacting_Phosphatase"/>
</dbReference>
<evidence type="ECO:0000256" key="1">
    <source>
        <dbReference type="ARBA" id="ARBA00009649"/>
    </source>
</evidence>
<dbReference type="GO" id="GO:1990444">
    <property type="term" value="F:F-box domain binding"/>
    <property type="evidence" value="ECO:0007669"/>
    <property type="project" value="TreeGrafter"/>
</dbReference>
<dbReference type="STRING" id="363999.A0A439DCH6"/>
<dbReference type="AlphaFoldDB" id="A0A439DCH6"/>
<dbReference type="SUPFAM" id="SSF52799">
    <property type="entry name" value="(Phosphotyrosine protein) phosphatases II"/>
    <property type="match status" value="1"/>
</dbReference>
<dbReference type="Pfam" id="PF00782">
    <property type="entry name" value="DSPc"/>
    <property type="match status" value="1"/>
</dbReference>
<accession>A0A439DCH6</accession>
<comment type="caution">
    <text evidence="4">The sequence shown here is derived from an EMBL/GenBank/DDBJ whole genome shotgun (WGS) entry which is preliminary data.</text>
</comment>
<gene>
    <name evidence="4" type="ORF">EKO27_g3010</name>
</gene>
<dbReference type="EMBL" id="RYZI01000060">
    <property type="protein sequence ID" value="RWA12114.1"/>
    <property type="molecule type" value="Genomic_DNA"/>
</dbReference>
<dbReference type="GO" id="GO:0070372">
    <property type="term" value="P:regulation of ERK1 and ERK2 cascade"/>
    <property type="evidence" value="ECO:0007669"/>
    <property type="project" value="TreeGrafter"/>
</dbReference>
<dbReference type="GO" id="GO:0005737">
    <property type="term" value="C:cytoplasm"/>
    <property type="evidence" value="ECO:0007669"/>
    <property type="project" value="TreeGrafter"/>
</dbReference>
<feature type="region of interest" description="Disordered" evidence="2">
    <location>
        <begin position="1"/>
        <end position="25"/>
    </location>
</feature>
<sequence length="324" mass="36668">MPSSTPSYHRTAQPTTAYTKRAPSPPAILIPPTRWELPMKVVPSYANVNTASLNREDLGVITQNALELVGADSAMNWTYESRRDAHAILDYLYLGPSSIARNREWLREHGITMILAARDVRQAGLNIMVFDKLAQEMGIEARYVDVSGYHELIRAFPSTVQMINDHMLRIYREQAVETPDLNVQNGTMVIDKTTFNRGKVLLFCETGNDRSAALASAYLMAVFGMSTVQVCQFIMYKRFCVTLAEELKQTLRAYEDILLAERTVHQQELQRSGFTHSVPKKAKRRFDETLDVDGDDGMTGVDPYQSSDRDRFLGRTNFVPFIDA</sequence>
<feature type="compositionally biased region" description="Polar residues" evidence="2">
    <location>
        <begin position="1"/>
        <end position="18"/>
    </location>
</feature>
<comment type="similarity">
    <text evidence="1">Belongs to the protein-tyrosine phosphatase family. Non-receptor class subfamily.</text>
</comment>
<keyword evidence="5" id="KW-1185">Reference proteome</keyword>
<dbReference type="CDD" id="cd14498">
    <property type="entry name" value="DSP"/>
    <property type="match status" value="1"/>
</dbReference>
<proteinExistence type="inferred from homology"/>
<dbReference type="PANTHER" id="PTHR46588">
    <property type="entry name" value="SERINE/THREONINE/TYROSINE-INTERACTING PROTEIN"/>
    <property type="match status" value="1"/>
</dbReference>
<feature type="domain" description="Tyrosine-protein phosphatase" evidence="3">
    <location>
        <begin position="84"/>
        <end position="257"/>
    </location>
</feature>
<dbReference type="PANTHER" id="PTHR46588:SF1">
    <property type="entry name" value="SERINE_THREONINE_TYROSINE-INTERACTING PROTEIN"/>
    <property type="match status" value="1"/>
</dbReference>
<dbReference type="Gene3D" id="3.90.190.10">
    <property type="entry name" value="Protein tyrosine phosphatase superfamily"/>
    <property type="match status" value="1"/>
</dbReference>
<dbReference type="GO" id="GO:0005654">
    <property type="term" value="C:nucleoplasm"/>
    <property type="evidence" value="ECO:0007669"/>
    <property type="project" value="TreeGrafter"/>
</dbReference>
<evidence type="ECO:0000313" key="5">
    <source>
        <dbReference type="Proteomes" id="UP000286045"/>
    </source>
</evidence>
<evidence type="ECO:0000259" key="3">
    <source>
        <dbReference type="SMART" id="SM00195"/>
    </source>
</evidence>
<dbReference type="SMART" id="SM00195">
    <property type="entry name" value="DSPc"/>
    <property type="match status" value="1"/>
</dbReference>
<dbReference type="InterPro" id="IPR029021">
    <property type="entry name" value="Prot-tyrosine_phosphatase-like"/>
</dbReference>
<dbReference type="GO" id="GO:0062026">
    <property type="term" value="P:negative regulation of SCF-dependent proteasomal ubiquitin-dependent catabolic process"/>
    <property type="evidence" value="ECO:0007669"/>
    <property type="project" value="TreeGrafter"/>
</dbReference>
<evidence type="ECO:0000313" key="4">
    <source>
        <dbReference type="EMBL" id="RWA12114.1"/>
    </source>
</evidence>
<organism evidence="4 5">
    <name type="scientific">Xylaria grammica</name>
    <dbReference type="NCBI Taxonomy" id="363999"/>
    <lineage>
        <taxon>Eukaryota</taxon>
        <taxon>Fungi</taxon>
        <taxon>Dikarya</taxon>
        <taxon>Ascomycota</taxon>
        <taxon>Pezizomycotina</taxon>
        <taxon>Sordariomycetes</taxon>
        <taxon>Xylariomycetidae</taxon>
        <taxon>Xylariales</taxon>
        <taxon>Xylariaceae</taxon>
        <taxon>Xylaria</taxon>
    </lineage>
</organism>
<dbReference type="GO" id="GO:0140096">
    <property type="term" value="F:catalytic activity, acting on a protein"/>
    <property type="evidence" value="ECO:0007669"/>
    <property type="project" value="UniProtKB-ARBA"/>
</dbReference>
<name>A0A439DCH6_9PEZI</name>
<dbReference type="InterPro" id="IPR020422">
    <property type="entry name" value="TYR_PHOSPHATASE_DUAL_dom"/>
</dbReference>
<reference evidence="4 5" key="1">
    <citation type="submission" date="2018-12" db="EMBL/GenBank/DDBJ databases">
        <title>Draft genome sequence of Xylaria grammica IHI A82.</title>
        <authorList>
            <person name="Buettner E."/>
            <person name="Kellner H."/>
        </authorList>
    </citation>
    <scope>NUCLEOTIDE SEQUENCE [LARGE SCALE GENOMIC DNA]</scope>
    <source>
        <strain evidence="4 5">IHI A82</strain>
    </source>
</reference>
<dbReference type="Proteomes" id="UP000286045">
    <property type="component" value="Unassembled WGS sequence"/>
</dbReference>
<evidence type="ECO:0000256" key="2">
    <source>
        <dbReference type="SAM" id="MobiDB-lite"/>
    </source>
</evidence>
<protein>
    <recommendedName>
        <fullName evidence="3">Tyrosine-protein phosphatase domain-containing protein</fullName>
    </recommendedName>
</protein>
<dbReference type="InterPro" id="IPR000340">
    <property type="entry name" value="Dual-sp_phosphatase_cat-dom"/>
</dbReference>